<keyword evidence="4" id="KW-1185">Reference proteome</keyword>
<sequence length="116" mass="13478">MASQTSSTYFLSLLRNSKKELNSEKFYDSINSEFSDLSKYHDKCKNIIVSNHKDKMIGICKMCLRYLESCKALNNATFSYEVPILFNYWLYDKLINIYGSDNSNEISIPFSSLQLI</sequence>
<evidence type="ECO:0000313" key="2">
    <source>
        <dbReference type="EMBL" id="SBT58190.1"/>
    </source>
</evidence>
<name>A0A1A9APP7_PLAOA</name>
<evidence type="ECO:0000313" key="3">
    <source>
        <dbReference type="Proteomes" id="UP000078550"/>
    </source>
</evidence>
<proteinExistence type="predicted"/>
<dbReference type="Proteomes" id="UP000078550">
    <property type="component" value="Unassembled WGS sequence"/>
</dbReference>
<dbReference type="EMBL" id="FLRE01002214">
    <property type="protein sequence ID" value="SBT58190.1"/>
    <property type="molecule type" value="Genomic_DNA"/>
</dbReference>
<organism evidence="2 3">
    <name type="scientific">Plasmodium ovale wallikeri</name>
    <dbReference type="NCBI Taxonomy" id="864142"/>
    <lineage>
        <taxon>Eukaryota</taxon>
        <taxon>Sar</taxon>
        <taxon>Alveolata</taxon>
        <taxon>Apicomplexa</taxon>
        <taxon>Aconoidasida</taxon>
        <taxon>Haemosporida</taxon>
        <taxon>Plasmodiidae</taxon>
        <taxon>Plasmodium</taxon>
        <taxon>Plasmodium (Plasmodium)</taxon>
    </lineage>
</organism>
<dbReference type="AlphaFoldDB" id="A0A1A9APP7"/>
<dbReference type="InterPro" id="IPR008780">
    <property type="entry name" value="Plasmodium_Vir"/>
</dbReference>
<accession>A0A1A9APP7</accession>
<protein>
    <submittedName>
        <fullName evidence="2">PIR Superfamily Protein</fullName>
    </submittedName>
</protein>
<dbReference type="Pfam" id="PF05795">
    <property type="entry name" value="Plasmodium_Vir"/>
    <property type="match status" value="1"/>
</dbReference>
<gene>
    <name evidence="1" type="ORF">POVWA1_067430</name>
    <name evidence="2" type="ORF">POVWA2_083650</name>
</gene>
<dbReference type="Proteomes" id="UP000078555">
    <property type="component" value="Unassembled WGS sequence"/>
</dbReference>
<reference evidence="2" key="1">
    <citation type="submission" date="2016-05" db="EMBL/GenBank/DDBJ databases">
        <authorList>
            <person name="Lavstsen T."/>
            <person name="Jespersen J.S."/>
        </authorList>
    </citation>
    <scope>NUCLEOTIDE SEQUENCE [LARGE SCALE GENOMIC DNA]</scope>
</reference>
<reference evidence="3 4" key="2">
    <citation type="submission" date="2016-05" db="EMBL/GenBank/DDBJ databases">
        <authorList>
            <person name="Naeem Raeece"/>
        </authorList>
    </citation>
    <scope>NUCLEOTIDE SEQUENCE [LARGE SCALE GENOMIC DNA]</scope>
</reference>
<evidence type="ECO:0000313" key="4">
    <source>
        <dbReference type="Proteomes" id="UP000078555"/>
    </source>
</evidence>
<dbReference type="EMBL" id="FLRD01000585">
    <property type="protein sequence ID" value="SBT54949.1"/>
    <property type="molecule type" value="Genomic_DNA"/>
</dbReference>
<evidence type="ECO:0000313" key="1">
    <source>
        <dbReference type="EMBL" id="SBT54949.1"/>
    </source>
</evidence>